<feature type="compositionally biased region" description="Polar residues" evidence="1">
    <location>
        <begin position="159"/>
        <end position="174"/>
    </location>
</feature>
<feature type="compositionally biased region" description="Basic and acidic residues" evidence="1">
    <location>
        <begin position="338"/>
        <end position="371"/>
    </location>
</feature>
<gene>
    <name evidence="2" type="ORF">V6N11_012607</name>
</gene>
<dbReference type="Proteomes" id="UP001396334">
    <property type="component" value="Unassembled WGS sequence"/>
</dbReference>
<feature type="region of interest" description="Disordered" evidence="1">
    <location>
        <begin position="308"/>
        <end position="378"/>
    </location>
</feature>
<dbReference type="EMBL" id="JBBPBN010000042">
    <property type="protein sequence ID" value="KAK8998075.1"/>
    <property type="molecule type" value="Genomic_DNA"/>
</dbReference>
<organism evidence="2 3">
    <name type="scientific">Hibiscus sabdariffa</name>
    <name type="common">roselle</name>
    <dbReference type="NCBI Taxonomy" id="183260"/>
    <lineage>
        <taxon>Eukaryota</taxon>
        <taxon>Viridiplantae</taxon>
        <taxon>Streptophyta</taxon>
        <taxon>Embryophyta</taxon>
        <taxon>Tracheophyta</taxon>
        <taxon>Spermatophyta</taxon>
        <taxon>Magnoliopsida</taxon>
        <taxon>eudicotyledons</taxon>
        <taxon>Gunneridae</taxon>
        <taxon>Pentapetalae</taxon>
        <taxon>rosids</taxon>
        <taxon>malvids</taxon>
        <taxon>Malvales</taxon>
        <taxon>Malvaceae</taxon>
        <taxon>Malvoideae</taxon>
        <taxon>Hibiscus</taxon>
    </lineage>
</organism>
<reference evidence="2 3" key="1">
    <citation type="journal article" date="2024" name="G3 (Bethesda)">
        <title>Genome assembly of Hibiscus sabdariffa L. provides insights into metabolisms of medicinal natural products.</title>
        <authorList>
            <person name="Kim T."/>
        </authorList>
    </citation>
    <scope>NUCLEOTIDE SEQUENCE [LARGE SCALE GENOMIC DNA]</scope>
    <source>
        <strain evidence="2">TK-2024</strain>
        <tissue evidence="2">Old leaves</tissue>
    </source>
</reference>
<evidence type="ECO:0000313" key="2">
    <source>
        <dbReference type="EMBL" id="KAK8998075.1"/>
    </source>
</evidence>
<name>A0ABR2QBN4_9ROSI</name>
<protein>
    <submittedName>
        <fullName evidence="2">Uncharacterized protein</fullName>
    </submittedName>
</protein>
<proteinExistence type="predicted"/>
<feature type="region of interest" description="Disordered" evidence="1">
    <location>
        <begin position="149"/>
        <end position="174"/>
    </location>
</feature>
<feature type="region of interest" description="Disordered" evidence="1">
    <location>
        <begin position="35"/>
        <end position="58"/>
    </location>
</feature>
<dbReference type="PANTHER" id="PTHR34285:SF6">
    <property type="entry name" value="TRANSMEMBRANE PROTEIN"/>
    <property type="match status" value="1"/>
</dbReference>
<evidence type="ECO:0000256" key="1">
    <source>
        <dbReference type="SAM" id="MobiDB-lite"/>
    </source>
</evidence>
<keyword evidence="3" id="KW-1185">Reference proteome</keyword>
<dbReference type="PANTHER" id="PTHR34285">
    <property type="entry name" value="OS08G0510800 PROTEIN"/>
    <property type="match status" value="1"/>
</dbReference>
<comment type="caution">
    <text evidence="2">The sequence shown here is derived from an EMBL/GenBank/DDBJ whole genome shotgun (WGS) entry which is preliminary data.</text>
</comment>
<sequence length="378" mass="41632">MKLSFKLQDEKNPVLKARIPVSIFSQPFVSSLTTTTTTTTTTTATTDNSNESSQNSSFSLCTNFPSGPRLKLSYAPSPSPSTTIPFSFSLKSGLGLFGSPKDSPLVFSAQFSLSSVHPGTIIPAFSLHFKPQFGNFSFYKATSSKPTLRSYSRPHHPVSAQSVSPSNSDFGTPDSASVWQDVKLEPRNGADDGFGMERSLVRKDGKKAGIFCGVAVRARTVFPVTKRAVVKLRWMLNLPSGVGSKMPYLTINKIGIEKPDEVMEVKNKSVASNEDDLHLLKGMYSWIRKDLEMLENENREMKQCIQDMRHGVSARKASRENDGLGRRASAPSNSNDMEQWRNKKSSAEDNGRREGKKNANKMTEVHSELQKAIKAAPI</sequence>
<evidence type="ECO:0000313" key="3">
    <source>
        <dbReference type="Proteomes" id="UP001396334"/>
    </source>
</evidence>
<accession>A0ABR2QBN4</accession>